<dbReference type="Gene3D" id="3.40.190.10">
    <property type="entry name" value="Periplasmic binding protein-like II"/>
    <property type="match status" value="2"/>
</dbReference>
<dbReference type="Proteomes" id="UP000250790">
    <property type="component" value="Unassembled WGS sequence"/>
</dbReference>
<evidence type="ECO:0000259" key="2">
    <source>
        <dbReference type="SMART" id="SM00062"/>
    </source>
</evidence>
<sequence>MWATKSATVLRGRFMIDLRTPQRLRVKAVGRREWLQTALALACSGMALKATAQDKPRMRVGFIARYQPYSFVQADGSLTGFDVEVVRALLSASGHDMEPVADTLVNLRQKMQKGEIDFIGNQLLVTPENRRYFDFVKSYATIQLVSVLHEDDDRDLMSLDDFLGKKLGVLANTGIEDQAKGALGKSVQAFERIEDALRALAGKKLDAVLEENLIAEYFIDKAGLPLKVGVPFAAPIRVGLAVPKGNKDIEQRLSLGVQTLVKDKSFKAISTRWFGYDVSRPRVSHASST</sequence>
<dbReference type="EMBL" id="NESN01000001">
    <property type="protein sequence ID" value="PUE55262.1"/>
    <property type="molecule type" value="Genomic_DNA"/>
</dbReference>
<reference evidence="3 4" key="1">
    <citation type="submission" date="2017-04" db="EMBL/GenBank/DDBJ databases">
        <title>Unexpected and diverse lifestyles within the genus Limnohabitans.</title>
        <authorList>
            <person name="Kasalicky V."/>
            <person name="Mehrshad M."/>
            <person name="Andrei S.-A."/>
            <person name="Salcher M."/>
            <person name="Kratochvilova H."/>
            <person name="Simek K."/>
            <person name="Ghai R."/>
        </authorList>
    </citation>
    <scope>NUCLEOTIDE SEQUENCE [LARGE SCALE GENOMIC DNA]</scope>
    <source>
        <strain evidence="3 4">II-B4</strain>
    </source>
</reference>
<dbReference type="PANTHER" id="PTHR35936:SF35">
    <property type="entry name" value="L-CYSTINE-BINDING PROTEIN TCYJ"/>
    <property type="match status" value="1"/>
</dbReference>
<dbReference type="PANTHER" id="PTHR35936">
    <property type="entry name" value="MEMBRANE-BOUND LYTIC MUREIN TRANSGLYCOSYLASE F"/>
    <property type="match status" value="1"/>
</dbReference>
<dbReference type="AlphaFoldDB" id="A0A315EGN7"/>
<protein>
    <recommendedName>
        <fullName evidence="2">Solute-binding protein family 3/N-terminal domain-containing protein</fullName>
    </recommendedName>
</protein>
<dbReference type="OrthoDB" id="368476at2"/>
<name>A0A315EGN7_9BURK</name>
<evidence type="ECO:0000313" key="4">
    <source>
        <dbReference type="Proteomes" id="UP000250790"/>
    </source>
</evidence>
<evidence type="ECO:0000256" key="1">
    <source>
        <dbReference type="ARBA" id="ARBA00022729"/>
    </source>
</evidence>
<gene>
    <name evidence="3" type="ORF">B9Z37_01405</name>
</gene>
<accession>A0A315EGN7</accession>
<keyword evidence="1" id="KW-0732">Signal</keyword>
<evidence type="ECO:0000313" key="3">
    <source>
        <dbReference type="EMBL" id="PUE55262.1"/>
    </source>
</evidence>
<dbReference type="SMART" id="SM00062">
    <property type="entry name" value="PBPb"/>
    <property type="match status" value="1"/>
</dbReference>
<proteinExistence type="predicted"/>
<dbReference type="Pfam" id="PF00497">
    <property type="entry name" value="SBP_bac_3"/>
    <property type="match status" value="1"/>
</dbReference>
<keyword evidence="4" id="KW-1185">Reference proteome</keyword>
<dbReference type="InterPro" id="IPR001638">
    <property type="entry name" value="Solute-binding_3/MltF_N"/>
</dbReference>
<comment type="caution">
    <text evidence="3">The sequence shown here is derived from an EMBL/GenBank/DDBJ whole genome shotgun (WGS) entry which is preliminary data.</text>
</comment>
<feature type="domain" description="Solute-binding protein family 3/N-terminal" evidence="2">
    <location>
        <begin position="57"/>
        <end position="277"/>
    </location>
</feature>
<dbReference type="SUPFAM" id="SSF53850">
    <property type="entry name" value="Periplasmic binding protein-like II"/>
    <property type="match status" value="1"/>
</dbReference>
<organism evidence="3 4">
    <name type="scientific">Limnohabitans parvus II-B4</name>
    <dbReference type="NCBI Taxonomy" id="1293052"/>
    <lineage>
        <taxon>Bacteria</taxon>
        <taxon>Pseudomonadati</taxon>
        <taxon>Pseudomonadota</taxon>
        <taxon>Betaproteobacteria</taxon>
        <taxon>Burkholderiales</taxon>
        <taxon>Comamonadaceae</taxon>
        <taxon>Limnohabitans</taxon>
    </lineage>
</organism>